<name>A0A317XUQ1_9BASI</name>
<keyword evidence="2" id="KW-1185">Reference proteome</keyword>
<dbReference type="EMBL" id="KZ819189">
    <property type="protein sequence ID" value="PWZ02086.1"/>
    <property type="molecule type" value="Genomic_DNA"/>
</dbReference>
<protein>
    <submittedName>
        <fullName evidence="1">Uncharacterized protein</fullName>
    </submittedName>
</protein>
<reference evidence="1 2" key="1">
    <citation type="journal article" date="2018" name="Mol. Biol. Evol.">
        <title>Broad Genomic Sampling Reveals a Smut Pathogenic Ancestry of the Fungal Clade Ustilaginomycotina.</title>
        <authorList>
            <person name="Kijpornyongpan T."/>
            <person name="Mondo S.J."/>
            <person name="Barry K."/>
            <person name="Sandor L."/>
            <person name="Lee J."/>
            <person name="Lipzen A."/>
            <person name="Pangilinan J."/>
            <person name="LaButti K."/>
            <person name="Hainaut M."/>
            <person name="Henrissat B."/>
            <person name="Grigoriev I.V."/>
            <person name="Spatafora J.W."/>
            <person name="Aime M.C."/>
        </authorList>
    </citation>
    <scope>NUCLEOTIDE SEQUENCE [LARGE SCALE GENOMIC DNA]</scope>
    <source>
        <strain evidence="1 2">MCA 3645</strain>
    </source>
</reference>
<proteinExistence type="predicted"/>
<dbReference type="AlphaFoldDB" id="A0A317XUQ1"/>
<accession>A0A317XUQ1</accession>
<sequence>MGPSPLLFLLKRTDVILEQRPGVGEGNKQLTCFLHRPLHCPASPPVHACALHSVALLPSCLPACRVAVLLMHPCVKPIYICERVDLPRYATVMCCTVLSTCPANNRLLEPLATLHTSDPRASFFSCLSFGCRCICSLVCRGDFCSYVGGRGTCCHRSSTDSPTVLAQCPLARQRPLTLGVFPLSTFLRRRGPRLFVLVQGAIRSFFISSIHIISQDQRLSPSHTVALALARRRLSALQTSVLHYHQIETRADSSK</sequence>
<evidence type="ECO:0000313" key="1">
    <source>
        <dbReference type="EMBL" id="PWZ02086.1"/>
    </source>
</evidence>
<evidence type="ECO:0000313" key="2">
    <source>
        <dbReference type="Proteomes" id="UP000246740"/>
    </source>
</evidence>
<organism evidence="1 2">
    <name type="scientific">Testicularia cyperi</name>
    <dbReference type="NCBI Taxonomy" id="1882483"/>
    <lineage>
        <taxon>Eukaryota</taxon>
        <taxon>Fungi</taxon>
        <taxon>Dikarya</taxon>
        <taxon>Basidiomycota</taxon>
        <taxon>Ustilaginomycotina</taxon>
        <taxon>Ustilaginomycetes</taxon>
        <taxon>Ustilaginales</taxon>
        <taxon>Anthracoideaceae</taxon>
        <taxon>Testicularia</taxon>
    </lineage>
</organism>
<gene>
    <name evidence="1" type="ORF">BCV70DRAFT_56833</name>
</gene>
<dbReference type="Proteomes" id="UP000246740">
    <property type="component" value="Unassembled WGS sequence"/>
</dbReference>
<dbReference type="InParanoid" id="A0A317XUQ1"/>